<dbReference type="InterPro" id="IPR046947">
    <property type="entry name" value="LytR-like"/>
</dbReference>
<organism evidence="3 4">
    <name type="scientific">Candidatus Ordinivivax streblomastigis</name>
    <dbReference type="NCBI Taxonomy" id="2540710"/>
    <lineage>
        <taxon>Bacteria</taxon>
        <taxon>Pseudomonadati</taxon>
        <taxon>Bacteroidota</taxon>
        <taxon>Bacteroidia</taxon>
        <taxon>Bacteroidales</taxon>
        <taxon>Candidatus Ordinivivax</taxon>
    </lineage>
</organism>
<reference evidence="3 4" key="1">
    <citation type="submission" date="2019-03" db="EMBL/GenBank/DDBJ databases">
        <title>Single cell metagenomics reveals metabolic interactions within the superorganism composed of flagellate Streblomastix strix and complex community of Bacteroidetes bacteria on its surface.</title>
        <authorList>
            <person name="Treitli S.C."/>
            <person name="Kolisko M."/>
            <person name="Husnik F."/>
            <person name="Keeling P."/>
            <person name="Hampl V."/>
        </authorList>
    </citation>
    <scope>NUCLEOTIDE SEQUENCE [LARGE SCALE GENOMIC DNA]</scope>
    <source>
        <strain evidence="3">St1</strain>
    </source>
</reference>
<dbReference type="PANTHER" id="PTHR37299">
    <property type="entry name" value="TRANSCRIPTIONAL REGULATOR-RELATED"/>
    <property type="match status" value="1"/>
</dbReference>
<dbReference type="GO" id="GO:0003677">
    <property type="term" value="F:DNA binding"/>
    <property type="evidence" value="ECO:0007669"/>
    <property type="project" value="InterPro"/>
</dbReference>
<feature type="transmembrane region" description="Helical" evidence="1">
    <location>
        <begin position="16"/>
        <end position="37"/>
    </location>
</feature>
<protein>
    <recommendedName>
        <fullName evidence="2">HTH LytTR-type domain-containing protein</fullName>
    </recommendedName>
</protein>
<dbReference type="PROSITE" id="PS50930">
    <property type="entry name" value="HTH_LYTTR"/>
    <property type="match status" value="1"/>
</dbReference>
<name>A0A5M8NWX8_9BACT</name>
<dbReference type="InterPro" id="IPR007492">
    <property type="entry name" value="LytTR_DNA-bd_dom"/>
</dbReference>
<evidence type="ECO:0000313" key="3">
    <source>
        <dbReference type="EMBL" id="KAA6300937.1"/>
    </source>
</evidence>
<gene>
    <name evidence="3" type="ORF">EZS26_002924</name>
</gene>
<feature type="transmembrane region" description="Helical" evidence="1">
    <location>
        <begin position="49"/>
        <end position="75"/>
    </location>
</feature>
<proteinExistence type="predicted"/>
<keyword evidence="1" id="KW-0812">Transmembrane</keyword>
<keyword evidence="1" id="KW-0472">Membrane</keyword>
<evidence type="ECO:0000259" key="2">
    <source>
        <dbReference type="PROSITE" id="PS50930"/>
    </source>
</evidence>
<feature type="domain" description="HTH LytTR-type" evidence="2">
    <location>
        <begin position="176"/>
        <end position="285"/>
    </location>
</feature>
<dbReference type="PANTHER" id="PTHR37299:SF1">
    <property type="entry name" value="STAGE 0 SPORULATION PROTEIN A HOMOLOG"/>
    <property type="match status" value="1"/>
</dbReference>
<comment type="caution">
    <text evidence="3">The sequence shown here is derived from an EMBL/GenBank/DDBJ whole genome shotgun (WGS) entry which is preliminary data.</text>
</comment>
<feature type="transmembrane region" description="Helical" evidence="1">
    <location>
        <begin position="128"/>
        <end position="145"/>
    </location>
</feature>
<dbReference type="Gene3D" id="2.40.50.1020">
    <property type="entry name" value="LytTr DNA-binding domain"/>
    <property type="match status" value="1"/>
</dbReference>
<dbReference type="SMART" id="SM00850">
    <property type="entry name" value="LytTR"/>
    <property type="match status" value="1"/>
</dbReference>
<dbReference type="EMBL" id="SNRX01000038">
    <property type="protein sequence ID" value="KAA6300937.1"/>
    <property type="molecule type" value="Genomic_DNA"/>
</dbReference>
<dbReference type="Proteomes" id="UP000324575">
    <property type="component" value="Unassembled WGS sequence"/>
</dbReference>
<dbReference type="Pfam" id="PF04397">
    <property type="entry name" value="LytTR"/>
    <property type="match status" value="1"/>
</dbReference>
<accession>A0A5M8NWX8</accession>
<feature type="transmembrane region" description="Helical" evidence="1">
    <location>
        <begin position="87"/>
        <end position="108"/>
    </location>
</feature>
<keyword evidence="1" id="KW-1133">Transmembrane helix</keyword>
<sequence>MFNQKIPSYLYNKKNIISLILSTAFFALIFINIYQPFDSRNWYPNISNFTYFISSGLIILTGVLVVVISRIIMYYWGKKREISIGNYALWILLEIFFMSLFFTVYTLSVNPNKDYDYLTVFKTASVNTALILLLPYTIIHLYLIYKENNLQLQAMQQSGTVPMAEPAVSAQKIFSFYDEKNELRLSVNRNNLLYIESADNYVIIWYLNKGSLTRFMLRNSMKAIEEQLADTNVLRCHRSYMVNFEQINVIRRQNEGIYIEFGMKDVPDIPISKKYSDKVIQCFTNYL</sequence>
<evidence type="ECO:0000313" key="4">
    <source>
        <dbReference type="Proteomes" id="UP000324575"/>
    </source>
</evidence>
<evidence type="ECO:0000256" key="1">
    <source>
        <dbReference type="SAM" id="Phobius"/>
    </source>
</evidence>
<dbReference type="GO" id="GO:0000156">
    <property type="term" value="F:phosphorelay response regulator activity"/>
    <property type="evidence" value="ECO:0007669"/>
    <property type="project" value="InterPro"/>
</dbReference>
<dbReference type="AlphaFoldDB" id="A0A5M8NWX8"/>